<keyword evidence="4 5" id="KW-0067">ATP-binding</keyword>
<dbReference type="InterPro" id="IPR008271">
    <property type="entry name" value="Ser/Thr_kinase_AS"/>
</dbReference>
<dbReference type="Pfam" id="PF00069">
    <property type="entry name" value="Pkinase"/>
    <property type="match status" value="1"/>
</dbReference>
<evidence type="ECO:0000256" key="2">
    <source>
        <dbReference type="ARBA" id="ARBA00022741"/>
    </source>
</evidence>
<dbReference type="InterPro" id="IPR017441">
    <property type="entry name" value="Protein_kinase_ATP_BS"/>
</dbReference>
<keyword evidence="2 5" id="KW-0547">Nucleotide-binding</keyword>
<dbReference type="Gene3D" id="1.10.510.10">
    <property type="entry name" value="Transferase(Phosphotransferase) domain 1"/>
    <property type="match status" value="1"/>
</dbReference>
<dbReference type="GO" id="GO:0004674">
    <property type="term" value="F:protein serine/threonine kinase activity"/>
    <property type="evidence" value="ECO:0007669"/>
    <property type="project" value="UniProtKB-EC"/>
</dbReference>
<dbReference type="Proteomes" id="UP001239462">
    <property type="component" value="Unassembled WGS sequence"/>
</dbReference>
<keyword evidence="9" id="KW-1185">Reference proteome</keyword>
<feature type="transmembrane region" description="Helical" evidence="6">
    <location>
        <begin position="439"/>
        <end position="459"/>
    </location>
</feature>
<feature type="domain" description="Protein kinase" evidence="7">
    <location>
        <begin position="121"/>
        <end position="369"/>
    </location>
</feature>
<dbReference type="SMART" id="SM00220">
    <property type="entry name" value="S_TKc"/>
    <property type="match status" value="1"/>
</dbReference>
<dbReference type="PANTHER" id="PTHR43289:SF6">
    <property type="entry name" value="SERINE_THREONINE-PROTEIN KINASE NEKL-3"/>
    <property type="match status" value="1"/>
</dbReference>
<organism evidence="8 9">
    <name type="scientific">Roseiconus lacunae</name>
    <dbReference type="NCBI Taxonomy" id="2605694"/>
    <lineage>
        <taxon>Bacteria</taxon>
        <taxon>Pseudomonadati</taxon>
        <taxon>Planctomycetota</taxon>
        <taxon>Planctomycetia</taxon>
        <taxon>Pirellulales</taxon>
        <taxon>Pirellulaceae</taxon>
        <taxon>Roseiconus</taxon>
    </lineage>
</organism>
<keyword evidence="1 8" id="KW-0808">Transferase</keyword>
<sequence length="603" mass="67466">MSVREKKLPVAALERIDDLCAEFERQWQVDSPPTIESVLADLSAEAKESGTAEHDVLLAELVVLEIDYRRRRGDQPRKQEYLDRFPAHHEILEDALAEKERPTRGFTPPTVDRLAELFPNLEIVEALGAGGMGAVYKARQKGLDRLVALKVLPDEFAQDVKFALRFTREARTLAKLNHPNIVSVFEFGKVEHTFYFLMEYVDGPTLRDVVRGGQLAPQHALAIVPHLCDALQYAHDQGIIHRDIKPENILMAKDGTVKIADFGLSRIIDQDHPPTELTATHQVMGTPRYMAPEQFEGARGVDHRADIYSLGVVFYEMLTGELPIGRFAVPSRKVEIDVRLDDVVLRTLEKEPQQRYQRASQIKSDLQSITSTEQVTLAPTMDLSGSQAARVGSDAMTTAIPSSGVSLQQQELAARFYLTRRDLMDRIKASLKPLMRGQLFQIFVGVLLVVLGAQCWAPNTDIPHRVICGGVLHVYGILVIAAGAAVCTRINRIDYSKPVDQIREKLDAVKNVYLHVGALIGFPWWLMWIPATVAFGFDAILHPNSLIPSLVIGVIGMGVSYWLYRRAQRPNRPSAESWRKRFAGHSLAEANSILSEIEQAQIQ</sequence>
<dbReference type="InterPro" id="IPR000719">
    <property type="entry name" value="Prot_kinase_dom"/>
</dbReference>
<proteinExistence type="predicted"/>
<dbReference type="InterPro" id="IPR011009">
    <property type="entry name" value="Kinase-like_dom_sf"/>
</dbReference>
<evidence type="ECO:0000256" key="1">
    <source>
        <dbReference type="ARBA" id="ARBA00022679"/>
    </source>
</evidence>
<feature type="binding site" evidence="5">
    <location>
        <position position="150"/>
    </location>
    <ligand>
        <name>ATP</name>
        <dbReference type="ChEBI" id="CHEBI:30616"/>
    </ligand>
</feature>
<protein>
    <submittedName>
        <fullName evidence="8">Serine/threonine-protein kinase</fullName>
        <ecNumber evidence="8">2.7.11.1</ecNumber>
    </submittedName>
</protein>
<reference evidence="8 9" key="1">
    <citation type="submission" date="2023-06" db="EMBL/GenBank/DDBJ databases">
        <title>Roseiconus lacunae JC819 isolated from Gulf of Mannar region, Tamil Nadu.</title>
        <authorList>
            <person name="Pk S."/>
            <person name="Ch S."/>
            <person name="Ch V.R."/>
        </authorList>
    </citation>
    <scope>NUCLEOTIDE SEQUENCE [LARGE SCALE GENOMIC DNA]</scope>
    <source>
        <strain evidence="8 9">JC819</strain>
    </source>
</reference>
<comment type="caution">
    <text evidence="8">The sequence shown here is derived from an EMBL/GenBank/DDBJ whole genome shotgun (WGS) entry which is preliminary data.</text>
</comment>
<evidence type="ECO:0000256" key="5">
    <source>
        <dbReference type="PROSITE-ProRule" id="PRU10141"/>
    </source>
</evidence>
<keyword evidence="3 8" id="KW-0418">Kinase</keyword>
<evidence type="ECO:0000259" key="7">
    <source>
        <dbReference type="PROSITE" id="PS50011"/>
    </source>
</evidence>
<dbReference type="Gene3D" id="3.30.200.20">
    <property type="entry name" value="Phosphorylase Kinase, domain 1"/>
    <property type="match status" value="1"/>
</dbReference>
<feature type="transmembrane region" description="Helical" evidence="6">
    <location>
        <begin position="512"/>
        <end position="533"/>
    </location>
</feature>
<dbReference type="SUPFAM" id="SSF56112">
    <property type="entry name" value="Protein kinase-like (PK-like)"/>
    <property type="match status" value="1"/>
</dbReference>
<keyword evidence="6" id="KW-1133">Transmembrane helix</keyword>
<name>A0ABT7PQ52_9BACT</name>
<accession>A0ABT7PQ52</accession>
<evidence type="ECO:0000256" key="6">
    <source>
        <dbReference type="SAM" id="Phobius"/>
    </source>
</evidence>
<dbReference type="PROSITE" id="PS00107">
    <property type="entry name" value="PROTEIN_KINASE_ATP"/>
    <property type="match status" value="1"/>
</dbReference>
<dbReference type="PROSITE" id="PS50011">
    <property type="entry name" value="PROTEIN_KINASE_DOM"/>
    <property type="match status" value="1"/>
</dbReference>
<evidence type="ECO:0000256" key="3">
    <source>
        <dbReference type="ARBA" id="ARBA00022777"/>
    </source>
</evidence>
<keyword evidence="6" id="KW-0812">Transmembrane</keyword>
<dbReference type="PROSITE" id="PS00108">
    <property type="entry name" value="PROTEIN_KINASE_ST"/>
    <property type="match status" value="1"/>
</dbReference>
<feature type="transmembrane region" description="Helical" evidence="6">
    <location>
        <begin position="545"/>
        <end position="564"/>
    </location>
</feature>
<gene>
    <name evidence="8" type="ORF">QTN89_24195</name>
</gene>
<dbReference type="CDD" id="cd14014">
    <property type="entry name" value="STKc_PknB_like"/>
    <property type="match status" value="1"/>
</dbReference>
<evidence type="ECO:0000256" key="4">
    <source>
        <dbReference type="ARBA" id="ARBA00022840"/>
    </source>
</evidence>
<evidence type="ECO:0000313" key="8">
    <source>
        <dbReference type="EMBL" id="MDM4018575.1"/>
    </source>
</evidence>
<dbReference type="EC" id="2.7.11.1" evidence="8"/>
<dbReference type="RefSeq" id="WP_235034096.1">
    <property type="nucleotide sequence ID" value="NZ_JASZZN010000023.1"/>
</dbReference>
<feature type="transmembrane region" description="Helical" evidence="6">
    <location>
        <begin position="471"/>
        <end position="491"/>
    </location>
</feature>
<dbReference type="PANTHER" id="PTHR43289">
    <property type="entry name" value="MITOGEN-ACTIVATED PROTEIN KINASE KINASE KINASE 20-RELATED"/>
    <property type="match status" value="1"/>
</dbReference>
<keyword evidence="6" id="KW-0472">Membrane</keyword>
<evidence type="ECO:0000313" key="9">
    <source>
        <dbReference type="Proteomes" id="UP001239462"/>
    </source>
</evidence>
<dbReference type="EMBL" id="JASZZN010000023">
    <property type="protein sequence ID" value="MDM4018575.1"/>
    <property type="molecule type" value="Genomic_DNA"/>
</dbReference>